<organism evidence="5 6">
    <name type="scientific">Chironomus riparius</name>
    <dbReference type="NCBI Taxonomy" id="315576"/>
    <lineage>
        <taxon>Eukaryota</taxon>
        <taxon>Metazoa</taxon>
        <taxon>Ecdysozoa</taxon>
        <taxon>Arthropoda</taxon>
        <taxon>Hexapoda</taxon>
        <taxon>Insecta</taxon>
        <taxon>Pterygota</taxon>
        <taxon>Neoptera</taxon>
        <taxon>Endopterygota</taxon>
        <taxon>Diptera</taxon>
        <taxon>Nematocera</taxon>
        <taxon>Chironomoidea</taxon>
        <taxon>Chironomidae</taxon>
        <taxon>Chironominae</taxon>
        <taxon>Chironomus</taxon>
    </lineage>
</organism>
<gene>
    <name evidence="5" type="ORF">CHIRRI_LOCUS12375</name>
</gene>
<reference evidence="5" key="1">
    <citation type="submission" date="2022-01" db="EMBL/GenBank/DDBJ databases">
        <authorList>
            <person name="King R."/>
        </authorList>
    </citation>
    <scope>NUCLEOTIDE SEQUENCE</scope>
</reference>
<sequence>MKIFLVLLALISLCHANSQPIIRNTKKYGCIDGHCGALCSWEGAKLFPGYNVNQQRKCRLLACNQNFDIVITTCPFDMTGQTVFVGQDNRKPYPECCGRRVSRNF</sequence>
<protein>
    <recommendedName>
        <fullName evidence="4">Single domain-containing protein</fullName>
    </recommendedName>
</protein>
<keyword evidence="2" id="KW-0964">Secreted</keyword>
<evidence type="ECO:0000313" key="6">
    <source>
        <dbReference type="Proteomes" id="UP001153620"/>
    </source>
</evidence>
<feature type="chain" id="PRO_5040321330" description="Single domain-containing protein" evidence="3">
    <location>
        <begin position="17"/>
        <end position="105"/>
    </location>
</feature>
<evidence type="ECO:0000256" key="2">
    <source>
        <dbReference type="ARBA" id="ARBA00022525"/>
    </source>
</evidence>
<dbReference type="EMBL" id="OU895879">
    <property type="protein sequence ID" value="CAG9809554.1"/>
    <property type="molecule type" value="Genomic_DNA"/>
</dbReference>
<proteinExistence type="predicted"/>
<keyword evidence="3" id="KW-0732">Signal</keyword>
<feature type="domain" description="Single" evidence="4">
    <location>
        <begin position="39"/>
        <end position="102"/>
    </location>
</feature>
<name>A0A9N9S1K5_9DIPT</name>
<dbReference type="SMART" id="SM01318">
    <property type="entry name" value="SVWC"/>
    <property type="match status" value="1"/>
</dbReference>
<accession>A0A9N9S1K5</accession>
<dbReference type="Proteomes" id="UP001153620">
    <property type="component" value="Chromosome 3"/>
</dbReference>
<keyword evidence="6" id="KW-1185">Reference proteome</keyword>
<feature type="signal peptide" evidence="3">
    <location>
        <begin position="1"/>
        <end position="16"/>
    </location>
</feature>
<evidence type="ECO:0000259" key="4">
    <source>
        <dbReference type="SMART" id="SM01318"/>
    </source>
</evidence>
<reference evidence="5" key="2">
    <citation type="submission" date="2022-10" db="EMBL/GenBank/DDBJ databases">
        <authorList>
            <consortium name="ENA_rothamsted_submissions"/>
            <consortium name="culmorum"/>
            <person name="King R."/>
        </authorList>
    </citation>
    <scope>NUCLEOTIDE SEQUENCE</scope>
</reference>
<dbReference type="OrthoDB" id="6761907at2759"/>
<evidence type="ECO:0000313" key="5">
    <source>
        <dbReference type="EMBL" id="CAG9809554.1"/>
    </source>
</evidence>
<comment type="subcellular location">
    <subcellularLocation>
        <location evidence="1">Secreted</location>
    </subcellularLocation>
</comment>
<dbReference type="InterPro" id="IPR029277">
    <property type="entry name" value="SVWC_dom"/>
</dbReference>
<dbReference type="GO" id="GO:0005576">
    <property type="term" value="C:extracellular region"/>
    <property type="evidence" value="ECO:0007669"/>
    <property type="project" value="UniProtKB-SubCell"/>
</dbReference>
<evidence type="ECO:0000256" key="3">
    <source>
        <dbReference type="SAM" id="SignalP"/>
    </source>
</evidence>
<dbReference type="Pfam" id="PF15430">
    <property type="entry name" value="SVWC"/>
    <property type="match status" value="1"/>
</dbReference>
<evidence type="ECO:0000256" key="1">
    <source>
        <dbReference type="ARBA" id="ARBA00004613"/>
    </source>
</evidence>
<dbReference type="AlphaFoldDB" id="A0A9N9S1K5"/>